<name>A0A8S4PLN5_OWEFU</name>
<dbReference type="AlphaFoldDB" id="A0A8S4PLN5"/>
<sequence>MSANDIVPDVGNSAGKDEKQDNQEGNSGDVHTCGKCQETFNSLYSFIQHKMEEDQESKLVYDRVKRKNTKILVPRLVKAEPLTPSGKRRGRPPRSGISKTGATPLATENIITEKMSYGCKHCSRCFTRNAALQRHIEYDHNSQVFSDDDQDTESVKVEDNDDRNADDPTYEAPTDPQEIPQNMHLVNIPHLTEQVFTQEISHTQPVVTYYTQTVPTQQEPGDGSQSINTTQSTEIIVGMSHETVQPEDPEILTGNRRVNIVMSSVPGNERVNADGELDRPYKCLMCPKAFKEALILKTHLLTHSDQREFKCDFGDCNYAFKTKGSLKRHMRRHTGDRPFKCKLCQRAFGESGALRRHLKSRKPCTQKSDAELPRYGKKLELSSNPACSTQRSDKETTTPPSPMHVTVLVHPNTMPDSTIQNPIDGTQTPENGIQSPNSEVQSPIGGVDNPMGGVEVQPQQGQVLQENQIVISDKTAEETDTSTVDLSQITQQLEEQLENQSNVIVSNQCKVCKIALGNREELKQHLTTHLANMNFRCGLCVFASSEKQALMEHIELVHNKVRHRSLLHDKSAKVKVVSSESTTEAKTQIISIDYARSNDSTTSPHEDPISSKDDNNKNKTAQDEDDSIEASSKSNSQIDEVKPDKKDEELNKTSPMHTDEADDPKQNNNEDADIPKEGEDHKDKEVEVPMDADANENGAMLEIGQEEVVAEDITAQQTPHPPVDSEEQAKNAAIAVQQLLDLRDQHTYSNQSQGVPLPQAEQSPHVIKGSSKGISKCPICARAFRGQSYMKLHMRSHTGVRPHKCPHCLKSFTTRDTLNKHMVVHSDERNFKCGECGKTFKRISHVRSHLAIHNDHRPYMCIICEKRFKTNNACKVHIRTHSDELHYTCTYCHKQFREKGSLQRHERTHTGERPYECRNCGRSFAEHGTLRRHLKAKVPCRMQGKVMFRVPVLNQATSEEGGSTVVEQPVLVQEGREDQPSLLAEFSSVVADIPHFVVDDVPQAESSDVVISSQDSEGPNTDSSLEATTEPAGTSYIVVNQTGDQITLLDQATGQTLTMNASTIQIPLEDTVAIETPESQQESTIGEEVISIDETKMENNGVEYSFVEVEEENAPIEMQHQDNPPISDAQVVMVTQAENPPDNNTHVVMVTQADTLNQSGEPELGQNNQVVVVSKDVMESISQVAMEPESVEVAMEMETFEETVVIEDVPK</sequence>
<dbReference type="PROSITE" id="PS00028">
    <property type="entry name" value="ZINC_FINGER_C2H2_1"/>
    <property type="match status" value="9"/>
</dbReference>
<evidence type="ECO:0000256" key="3">
    <source>
        <dbReference type="ARBA" id="ARBA00022771"/>
    </source>
</evidence>
<proteinExistence type="predicted"/>
<evidence type="ECO:0000313" key="8">
    <source>
        <dbReference type="EMBL" id="CAH1794068.1"/>
    </source>
</evidence>
<dbReference type="OrthoDB" id="4748970at2759"/>
<feature type="compositionally biased region" description="Basic and acidic residues" evidence="6">
    <location>
        <begin position="153"/>
        <end position="166"/>
    </location>
</feature>
<feature type="region of interest" description="Disordered" evidence="6">
    <location>
        <begin position="595"/>
        <end position="685"/>
    </location>
</feature>
<feature type="compositionally biased region" description="Polar residues" evidence="6">
    <location>
        <begin position="381"/>
        <end position="390"/>
    </location>
</feature>
<feature type="compositionally biased region" description="Basic and acidic residues" evidence="6">
    <location>
        <begin position="639"/>
        <end position="665"/>
    </location>
</feature>
<dbReference type="FunFam" id="3.30.160.60:FF:000072">
    <property type="entry name" value="zinc finger protein 143 isoform X1"/>
    <property type="match status" value="1"/>
</dbReference>
<dbReference type="GO" id="GO:0008270">
    <property type="term" value="F:zinc ion binding"/>
    <property type="evidence" value="ECO:0007669"/>
    <property type="project" value="UniProtKB-KW"/>
</dbReference>
<feature type="region of interest" description="Disordered" evidence="6">
    <location>
        <begin position="142"/>
        <end position="177"/>
    </location>
</feature>
<dbReference type="FunFam" id="3.30.160.60:FF:002343">
    <property type="entry name" value="Zinc finger protein 33A"/>
    <property type="match status" value="2"/>
</dbReference>
<keyword evidence="9" id="KW-1185">Reference proteome</keyword>
<feature type="compositionally biased region" description="Basic and acidic residues" evidence="6">
    <location>
        <begin position="604"/>
        <end position="622"/>
    </location>
</feature>
<feature type="domain" description="C2H2-type" evidence="7">
    <location>
        <begin position="281"/>
        <end position="308"/>
    </location>
</feature>
<feature type="compositionally biased region" description="Basic residues" evidence="6">
    <location>
        <begin position="355"/>
        <end position="364"/>
    </location>
</feature>
<dbReference type="PROSITE" id="PS50157">
    <property type="entry name" value="ZINC_FINGER_C2H2_2"/>
    <property type="match status" value="10"/>
</dbReference>
<dbReference type="InterPro" id="IPR036236">
    <property type="entry name" value="Znf_C2H2_sf"/>
</dbReference>
<evidence type="ECO:0000259" key="7">
    <source>
        <dbReference type="PROSITE" id="PS50157"/>
    </source>
</evidence>
<feature type="compositionally biased region" description="Basic and acidic residues" evidence="6">
    <location>
        <begin position="368"/>
        <end position="380"/>
    </location>
</feature>
<feature type="domain" description="C2H2-type" evidence="7">
    <location>
        <begin position="831"/>
        <end position="858"/>
    </location>
</feature>
<evidence type="ECO:0000256" key="5">
    <source>
        <dbReference type="PROSITE-ProRule" id="PRU00042"/>
    </source>
</evidence>
<feature type="domain" description="C2H2-type" evidence="7">
    <location>
        <begin position="339"/>
        <end position="368"/>
    </location>
</feature>
<reference evidence="8" key="1">
    <citation type="submission" date="2022-03" db="EMBL/GenBank/DDBJ databases">
        <authorList>
            <person name="Martin C."/>
        </authorList>
    </citation>
    <scope>NUCLEOTIDE SEQUENCE</scope>
</reference>
<dbReference type="Pfam" id="PF00096">
    <property type="entry name" value="zf-C2H2"/>
    <property type="match status" value="7"/>
</dbReference>
<feature type="region of interest" description="Disordered" evidence="6">
    <location>
        <begin position="355"/>
        <end position="405"/>
    </location>
</feature>
<keyword evidence="1" id="KW-0479">Metal-binding</keyword>
<feature type="region of interest" description="Disordered" evidence="6">
    <location>
        <begin position="1"/>
        <end position="31"/>
    </location>
</feature>
<evidence type="ECO:0000256" key="1">
    <source>
        <dbReference type="ARBA" id="ARBA00022723"/>
    </source>
</evidence>
<dbReference type="SUPFAM" id="SSF57667">
    <property type="entry name" value="beta-beta-alpha zinc fingers"/>
    <property type="match status" value="7"/>
</dbReference>
<evidence type="ECO:0000256" key="4">
    <source>
        <dbReference type="ARBA" id="ARBA00022833"/>
    </source>
</evidence>
<organism evidence="8 9">
    <name type="scientific">Owenia fusiformis</name>
    <name type="common">Polychaete worm</name>
    <dbReference type="NCBI Taxonomy" id="6347"/>
    <lineage>
        <taxon>Eukaryota</taxon>
        <taxon>Metazoa</taxon>
        <taxon>Spiralia</taxon>
        <taxon>Lophotrochozoa</taxon>
        <taxon>Annelida</taxon>
        <taxon>Polychaeta</taxon>
        <taxon>Sedentaria</taxon>
        <taxon>Canalipalpata</taxon>
        <taxon>Sabellida</taxon>
        <taxon>Oweniida</taxon>
        <taxon>Oweniidae</taxon>
        <taxon>Owenia</taxon>
    </lineage>
</organism>
<dbReference type="PANTHER" id="PTHR24379:SF133">
    <property type="entry name" value="ZFP617 PROTEIN-RELATED"/>
    <property type="match status" value="1"/>
</dbReference>
<dbReference type="Proteomes" id="UP000749559">
    <property type="component" value="Unassembled WGS sequence"/>
</dbReference>
<feature type="region of interest" description="Disordered" evidence="6">
    <location>
        <begin position="1004"/>
        <end position="1032"/>
    </location>
</feature>
<keyword evidence="3 5" id="KW-0863">Zinc-finger</keyword>
<feature type="region of interest" description="Disordered" evidence="6">
    <location>
        <begin position="78"/>
        <end position="105"/>
    </location>
</feature>
<dbReference type="FunFam" id="3.30.160.60:FF:000202">
    <property type="entry name" value="Zinc finger protein 574"/>
    <property type="match status" value="1"/>
</dbReference>
<feature type="domain" description="C2H2-type" evidence="7">
    <location>
        <begin position="309"/>
        <end position="338"/>
    </location>
</feature>
<feature type="domain" description="C2H2-type" evidence="7">
    <location>
        <begin position="859"/>
        <end position="886"/>
    </location>
</feature>
<dbReference type="FunFam" id="3.30.160.60:FF:000340">
    <property type="entry name" value="zinc finger protein 473 isoform X1"/>
    <property type="match status" value="1"/>
</dbReference>
<feature type="compositionally biased region" description="Basic and acidic residues" evidence="6">
    <location>
        <begin position="673"/>
        <end position="685"/>
    </location>
</feature>
<feature type="domain" description="C2H2-type" evidence="7">
    <location>
        <begin position="887"/>
        <end position="914"/>
    </location>
</feature>
<dbReference type="InterPro" id="IPR013087">
    <property type="entry name" value="Znf_C2H2_type"/>
</dbReference>
<protein>
    <recommendedName>
        <fullName evidence="7">C2H2-type domain-containing protein</fullName>
    </recommendedName>
</protein>
<evidence type="ECO:0000313" key="9">
    <source>
        <dbReference type="Proteomes" id="UP000749559"/>
    </source>
</evidence>
<dbReference type="GO" id="GO:0005634">
    <property type="term" value="C:nucleus"/>
    <property type="evidence" value="ECO:0007669"/>
    <property type="project" value="UniProtKB-ARBA"/>
</dbReference>
<dbReference type="PANTHER" id="PTHR24379">
    <property type="entry name" value="KRAB AND ZINC FINGER DOMAIN-CONTAINING"/>
    <property type="match status" value="1"/>
</dbReference>
<feature type="domain" description="C2H2-type" evidence="7">
    <location>
        <begin position="803"/>
        <end position="830"/>
    </location>
</feature>
<feature type="domain" description="C2H2-type" evidence="7">
    <location>
        <begin position="775"/>
        <end position="802"/>
    </location>
</feature>
<dbReference type="FunFam" id="3.30.160.60:FF:000086">
    <property type="entry name" value="transcription factor E4F1 isoform X1"/>
    <property type="match status" value="1"/>
</dbReference>
<feature type="compositionally biased region" description="Polar residues" evidence="6">
    <location>
        <begin position="629"/>
        <end position="638"/>
    </location>
</feature>
<dbReference type="Gene3D" id="3.30.160.60">
    <property type="entry name" value="Classic Zinc Finger"/>
    <property type="match status" value="11"/>
</dbReference>
<evidence type="ECO:0000256" key="2">
    <source>
        <dbReference type="ARBA" id="ARBA00022737"/>
    </source>
</evidence>
<gene>
    <name evidence="8" type="ORF">OFUS_LOCUS18835</name>
</gene>
<accession>A0A8S4PLN5</accession>
<keyword evidence="4" id="KW-0862">Zinc</keyword>
<dbReference type="EMBL" id="CAIIXF020000009">
    <property type="protein sequence ID" value="CAH1794068.1"/>
    <property type="molecule type" value="Genomic_DNA"/>
</dbReference>
<comment type="caution">
    <text evidence="8">The sequence shown here is derived from an EMBL/GenBank/DDBJ whole genome shotgun (WGS) entry which is preliminary data.</text>
</comment>
<feature type="domain" description="C2H2-type" evidence="7">
    <location>
        <begin position="117"/>
        <end position="145"/>
    </location>
</feature>
<dbReference type="SMART" id="SM00355">
    <property type="entry name" value="ZnF_C2H2"/>
    <property type="match status" value="13"/>
</dbReference>
<feature type="compositionally biased region" description="Polar residues" evidence="6">
    <location>
        <begin position="1004"/>
        <end position="1027"/>
    </location>
</feature>
<feature type="domain" description="C2H2-type" evidence="7">
    <location>
        <begin position="915"/>
        <end position="942"/>
    </location>
</feature>
<evidence type="ECO:0000256" key="6">
    <source>
        <dbReference type="SAM" id="MobiDB-lite"/>
    </source>
</evidence>
<dbReference type="GO" id="GO:0032502">
    <property type="term" value="P:developmental process"/>
    <property type="evidence" value="ECO:0007669"/>
    <property type="project" value="UniProtKB-ARBA"/>
</dbReference>
<feature type="region of interest" description="Disordered" evidence="6">
    <location>
        <begin position="749"/>
        <end position="769"/>
    </location>
</feature>
<keyword evidence="2" id="KW-0677">Repeat</keyword>